<sequence length="332" mass="36383">MKILVRMPNWLGDGVMATPFLQTLQAHFPNAHLILIAPASVCALFERDGGYSLIVDQSKSAKNRLLATYKLAKSLAPCDLAFALTNNLYSALLLYWSGAPIRIGYAKNLRSFLLTHALQFQNTHQVLSYYNLLSPLIDPLPVAPPLKLSAKPFDLQTTRKAIGLSPGAAFGSSKRWEAAYFTQVARHFLEQGHAIYFLGAPSDQELVQKIAQPLDTHPNLHNLCGQTTLHALIDTIASLDLFIANDSGPMHMASALQTPLIALFGPTIPLVGKPWQHPKARSLFKNLPCAPCKKRTCPIKSGGPIEPHACMKAISPQEVIDAANELLQEERL</sequence>
<gene>
    <name evidence="6" type="primary">waaF</name>
    <name evidence="6" type="ORF">FNE76_01255</name>
</gene>
<proteinExistence type="inferred from homology"/>
<dbReference type="SUPFAM" id="SSF53756">
    <property type="entry name" value="UDP-Glycosyltransferase/glycogen phosphorylase"/>
    <property type="match status" value="1"/>
</dbReference>
<dbReference type="GO" id="GO:0005829">
    <property type="term" value="C:cytosol"/>
    <property type="evidence" value="ECO:0007669"/>
    <property type="project" value="TreeGrafter"/>
</dbReference>
<reference evidence="6 7" key="3">
    <citation type="submission" date="2019-07" db="EMBL/GenBank/DDBJ databases">
        <authorList>
            <person name="Papic B."/>
        </authorList>
    </citation>
    <scope>NUCLEOTIDE SEQUENCE [LARGE SCALE GENOMIC DNA]</scope>
    <source>
        <strain evidence="6 7">L8b</strain>
    </source>
</reference>
<organism evidence="6 7">
    <name type="scientific">Helicobacter mehlei</name>
    <dbReference type="NCBI Taxonomy" id="2316080"/>
    <lineage>
        <taxon>Bacteria</taxon>
        <taxon>Pseudomonadati</taxon>
        <taxon>Campylobacterota</taxon>
        <taxon>Epsilonproteobacteria</taxon>
        <taxon>Campylobacterales</taxon>
        <taxon>Helicobacteraceae</taxon>
        <taxon>Helicobacter</taxon>
    </lineage>
</organism>
<dbReference type="InterPro" id="IPR002201">
    <property type="entry name" value="Glyco_trans_9"/>
</dbReference>
<dbReference type="CDD" id="cd03789">
    <property type="entry name" value="GT9_LPS_heptosyltransferase"/>
    <property type="match status" value="1"/>
</dbReference>
<evidence type="ECO:0000256" key="2">
    <source>
        <dbReference type="ARBA" id="ARBA00022679"/>
    </source>
</evidence>
<dbReference type="GO" id="GO:0009244">
    <property type="term" value="P:lipopolysaccharide core region biosynthetic process"/>
    <property type="evidence" value="ECO:0007669"/>
    <property type="project" value="TreeGrafter"/>
</dbReference>
<dbReference type="PANTHER" id="PTHR30160">
    <property type="entry name" value="TETRAACYLDISACCHARIDE 4'-KINASE-RELATED"/>
    <property type="match status" value="1"/>
</dbReference>
<dbReference type="EC" id="2.4.99.24" evidence="4"/>
<keyword evidence="2 6" id="KW-0808">Transferase</keyword>
<dbReference type="EMBL" id="VKGC01000002">
    <property type="protein sequence ID" value="TSA86587.1"/>
    <property type="molecule type" value="Genomic_DNA"/>
</dbReference>
<comment type="similarity">
    <text evidence="3">Belongs to the glycosyltransferase 9 family.</text>
</comment>
<comment type="caution">
    <text evidence="6">The sequence shown here is derived from an EMBL/GenBank/DDBJ whole genome shotgun (WGS) entry which is preliminary data.</text>
</comment>
<dbReference type="Proteomes" id="UP000319322">
    <property type="component" value="Unassembled WGS sequence"/>
</dbReference>
<name>A0A553V265_9HELI</name>
<comment type="catalytic activity">
    <reaction evidence="5">
        <text>an L-alpha-D-Hep-(1-&gt;5)-[alpha-Kdo-(2-&gt;4)]-alpha-Kdo-(2-&gt;6)-lipid A + ADP-L-glycero-beta-D-manno-heptose = an L-alpha-D-Hep-(1-&gt;3)-L-alpha-D-Hep-(1-&gt;5)-[alpha-Kdo-(2-&gt;4)]-alpha-Kdo-(2-&gt;6)-lipid A + ADP + H(+)</text>
        <dbReference type="Rhea" id="RHEA:74071"/>
        <dbReference type="ChEBI" id="CHEBI:15378"/>
        <dbReference type="ChEBI" id="CHEBI:61506"/>
        <dbReference type="ChEBI" id="CHEBI:193068"/>
        <dbReference type="ChEBI" id="CHEBI:193069"/>
        <dbReference type="ChEBI" id="CHEBI:456216"/>
        <dbReference type="EC" id="2.4.99.24"/>
    </reaction>
</comment>
<dbReference type="NCBIfam" id="TIGR02195">
    <property type="entry name" value="heptsyl_trn_II"/>
    <property type="match status" value="1"/>
</dbReference>
<dbReference type="Pfam" id="PF01075">
    <property type="entry name" value="Glyco_transf_9"/>
    <property type="match status" value="1"/>
</dbReference>
<evidence type="ECO:0000256" key="4">
    <source>
        <dbReference type="ARBA" id="ARBA00044042"/>
    </source>
</evidence>
<dbReference type="InterPro" id="IPR051199">
    <property type="entry name" value="LPS_LOS_Heptosyltrfase"/>
</dbReference>
<evidence type="ECO:0000256" key="1">
    <source>
        <dbReference type="ARBA" id="ARBA00022676"/>
    </source>
</evidence>
<reference evidence="6 7" key="1">
    <citation type="submission" date="2019-07" db="EMBL/GenBank/DDBJ databases">
        <title>Helicobacter labacensis sp. nov., Helicobacter mehlei sp. nov. and Helicobacter vulpis sp. nov., isolated from gastric mucosa of red fox (Vulpis vulpis).</title>
        <authorList>
            <person name="Kusar D."/>
            <person name="Gruntar I."/>
            <person name="Pate M."/>
            <person name="Zajc U."/>
            <person name="Ocepek M."/>
        </authorList>
    </citation>
    <scope>NUCLEOTIDE SEQUENCE [LARGE SCALE GENOMIC DNA]</scope>
    <source>
        <strain evidence="6 7">L8b</strain>
    </source>
</reference>
<dbReference type="GO" id="GO:0008713">
    <property type="term" value="F:ADP-heptose-lipopolysaccharide heptosyltransferase activity"/>
    <property type="evidence" value="ECO:0007669"/>
    <property type="project" value="UniProtKB-EC"/>
</dbReference>
<dbReference type="AlphaFoldDB" id="A0A553V265"/>
<dbReference type="InterPro" id="IPR011910">
    <property type="entry name" value="RfaF"/>
</dbReference>
<protein>
    <recommendedName>
        <fullName evidence="4">lipopolysaccharide heptosyltransferase II</fullName>
        <ecNumber evidence="4">2.4.99.24</ecNumber>
    </recommendedName>
</protein>
<dbReference type="RefSeq" id="WP_120948311.1">
    <property type="nucleotide sequence ID" value="NZ_QXQS01000008.1"/>
</dbReference>
<evidence type="ECO:0000256" key="3">
    <source>
        <dbReference type="ARBA" id="ARBA00043995"/>
    </source>
</evidence>
<keyword evidence="1" id="KW-0328">Glycosyltransferase</keyword>
<evidence type="ECO:0000313" key="6">
    <source>
        <dbReference type="EMBL" id="TSA86587.1"/>
    </source>
</evidence>
<accession>A0A553V265</accession>
<dbReference type="PANTHER" id="PTHR30160:SF7">
    <property type="entry name" value="ADP-HEPTOSE--LPS HEPTOSYLTRANSFERASE 2"/>
    <property type="match status" value="1"/>
</dbReference>
<evidence type="ECO:0000256" key="5">
    <source>
        <dbReference type="ARBA" id="ARBA00047503"/>
    </source>
</evidence>
<evidence type="ECO:0000313" key="7">
    <source>
        <dbReference type="Proteomes" id="UP000319322"/>
    </source>
</evidence>
<dbReference type="Gene3D" id="3.40.50.2000">
    <property type="entry name" value="Glycogen Phosphorylase B"/>
    <property type="match status" value="2"/>
</dbReference>
<reference evidence="7" key="2">
    <citation type="submission" date="2019-07" db="EMBL/GenBank/DDBJ databases">
        <title>Helicobacter labacensis sp. nov., Helicobacter mehlei sp. nov. and Helicobacter vulpis sp. nov., isolated from gastric mucosa of red fox (Vulpis vulpis).</title>
        <authorList>
            <person name="Papic B."/>
        </authorList>
    </citation>
    <scope>NUCLEOTIDE SEQUENCE [LARGE SCALE GENOMIC DNA]</scope>
    <source>
        <strain evidence="7">L8b</strain>
    </source>
</reference>
<keyword evidence="7" id="KW-1185">Reference proteome</keyword>